<reference evidence="3 4" key="1">
    <citation type="journal article" date="2019" name="Commun. Biol.">
        <title>The bagworm genome reveals a unique fibroin gene that provides high tensile strength.</title>
        <authorList>
            <person name="Kono N."/>
            <person name="Nakamura H."/>
            <person name="Ohtoshi R."/>
            <person name="Tomita M."/>
            <person name="Numata K."/>
            <person name="Arakawa K."/>
        </authorList>
    </citation>
    <scope>NUCLEOTIDE SEQUENCE [LARGE SCALE GENOMIC DNA]</scope>
</reference>
<dbReference type="EMBL" id="BGZK01002081">
    <property type="protein sequence ID" value="GBP90403.1"/>
    <property type="molecule type" value="Genomic_DNA"/>
</dbReference>
<dbReference type="AlphaFoldDB" id="A0A4C1ZUG1"/>
<evidence type="ECO:0000313" key="3">
    <source>
        <dbReference type="EMBL" id="GBP90403.1"/>
    </source>
</evidence>
<dbReference type="Proteomes" id="UP000299102">
    <property type="component" value="Unassembled WGS sequence"/>
</dbReference>
<keyword evidence="2" id="KW-0732">Signal</keyword>
<proteinExistence type="predicted"/>
<evidence type="ECO:0000256" key="1">
    <source>
        <dbReference type="SAM" id="MobiDB-lite"/>
    </source>
</evidence>
<feature type="region of interest" description="Disordered" evidence="1">
    <location>
        <begin position="84"/>
        <end position="105"/>
    </location>
</feature>
<evidence type="ECO:0000313" key="4">
    <source>
        <dbReference type="Proteomes" id="UP000299102"/>
    </source>
</evidence>
<sequence>MYEIFTSTLIRTLILVADIVATAANGAWRGCRCWRTNRRWLRSECSRCSGCWRSRRWRRIGLSLERTLALRRALALERALARGRRSRRWTPEPNADGGAISTVAI</sequence>
<evidence type="ECO:0008006" key="5">
    <source>
        <dbReference type="Google" id="ProtNLM"/>
    </source>
</evidence>
<evidence type="ECO:0000256" key="2">
    <source>
        <dbReference type="SAM" id="SignalP"/>
    </source>
</evidence>
<protein>
    <recommendedName>
        <fullName evidence="5">Secreted protein</fullName>
    </recommendedName>
</protein>
<feature type="signal peptide" evidence="2">
    <location>
        <begin position="1"/>
        <end position="24"/>
    </location>
</feature>
<comment type="caution">
    <text evidence="3">The sequence shown here is derived from an EMBL/GenBank/DDBJ whole genome shotgun (WGS) entry which is preliminary data.</text>
</comment>
<gene>
    <name evidence="3" type="ORF">EVAR_90841_1</name>
</gene>
<name>A0A4C1ZUG1_EUMVA</name>
<feature type="chain" id="PRO_5020021222" description="Secreted protein" evidence="2">
    <location>
        <begin position="25"/>
        <end position="105"/>
    </location>
</feature>
<keyword evidence="4" id="KW-1185">Reference proteome</keyword>
<organism evidence="3 4">
    <name type="scientific">Eumeta variegata</name>
    <name type="common">Bagworm moth</name>
    <name type="synonym">Eumeta japonica</name>
    <dbReference type="NCBI Taxonomy" id="151549"/>
    <lineage>
        <taxon>Eukaryota</taxon>
        <taxon>Metazoa</taxon>
        <taxon>Ecdysozoa</taxon>
        <taxon>Arthropoda</taxon>
        <taxon>Hexapoda</taxon>
        <taxon>Insecta</taxon>
        <taxon>Pterygota</taxon>
        <taxon>Neoptera</taxon>
        <taxon>Endopterygota</taxon>
        <taxon>Lepidoptera</taxon>
        <taxon>Glossata</taxon>
        <taxon>Ditrysia</taxon>
        <taxon>Tineoidea</taxon>
        <taxon>Psychidae</taxon>
        <taxon>Oiketicinae</taxon>
        <taxon>Eumeta</taxon>
    </lineage>
</organism>
<accession>A0A4C1ZUG1</accession>